<keyword evidence="4 6" id="KW-1133">Transmembrane helix</keyword>
<accession>A0A1V6LZ13</accession>
<feature type="transmembrane region" description="Helical" evidence="6">
    <location>
        <begin position="98"/>
        <end position="115"/>
    </location>
</feature>
<name>A0A1V6LZ13_9BACT</name>
<feature type="transmembrane region" description="Helical" evidence="6">
    <location>
        <begin position="16"/>
        <end position="34"/>
    </location>
</feature>
<dbReference type="AlphaFoldDB" id="A0A1V6LZ13"/>
<protein>
    <recommendedName>
        <fullName evidence="7">Cytochrome c assembly protein domain-containing protein</fullName>
    </recommendedName>
</protein>
<evidence type="ECO:0000256" key="6">
    <source>
        <dbReference type="SAM" id="Phobius"/>
    </source>
</evidence>
<dbReference type="GO" id="GO:0005886">
    <property type="term" value="C:plasma membrane"/>
    <property type="evidence" value="ECO:0007669"/>
    <property type="project" value="TreeGrafter"/>
</dbReference>
<comment type="subcellular location">
    <subcellularLocation>
        <location evidence="1">Membrane</location>
        <topology evidence="1">Multi-pass membrane protein</topology>
    </subcellularLocation>
</comment>
<proteinExistence type="predicted"/>
<dbReference type="RefSeq" id="WP_070067497.1">
    <property type="nucleotide sequence ID" value="NZ_MJUW02000097.1"/>
</dbReference>
<evidence type="ECO:0000256" key="1">
    <source>
        <dbReference type="ARBA" id="ARBA00004141"/>
    </source>
</evidence>
<sequence length="259" mass="29682">MDMDIDTAHSLNHLSVNLYWLCFVAYSTYWGIGFTRLKLRFPILAGMIVLHIATITLRGISIEYFPLTNKFESFNGFAIATFIILLINISTESPVYRMSLFAVGYGFFAAAAYFPKGLSYAPPLMLTIWYILHVPLSFFCYALWVSAMAAAVARYFTRDGKKTYDQLIDSGFQYGLVIFSVSMIFGGLWGYVAWGAYFLWDAKVVWSVIIWFFYATCLHLDYWQEAKRYKPSMAIVGFFILMMTYVGTSFLIGSSHSFR</sequence>
<evidence type="ECO:0000256" key="5">
    <source>
        <dbReference type="ARBA" id="ARBA00023136"/>
    </source>
</evidence>
<dbReference type="Proteomes" id="UP000242219">
    <property type="component" value="Unassembled WGS sequence"/>
</dbReference>
<evidence type="ECO:0000313" key="8">
    <source>
        <dbReference type="EMBL" id="OQD45337.1"/>
    </source>
</evidence>
<dbReference type="Pfam" id="PF01578">
    <property type="entry name" value="Cytochrom_C_asm"/>
    <property type="match status" value="1"/>
</dbReference>
<evidence type="ECO:0000256" key="2">
    <source>
        <dbReference type="ARBA" id="ARBA00022692"/>
    </source>
</evidence>
<keyword evidence="9" id="KW-1185">Reference proteome</keyword>
<reference evidence="8 9" key="1">
    <citation type="journal article" date="2016" name="Genome Announc.">
        <title>Draft Genome Sequence of the Anaerobic Ammonium-Oxidizing Bacterium 'Candidatus Brocadia sp. 40'.</title>
        <authorList>
            <person name="Ali M."/>
            <person name="Haroon M.F."/>
            <person name="Narita Y."/>
            <person name="Zhang L."/>
            <person name="Rangel Shaw D."/>
            <person name="Okabe S."/>
            <person name="Saikaly P.E."/>
        </authorList>
    </citation>
    <scope>NUCLEOTIDE SEQUENCE [LARGE SCALE GENOMIC DNA]</scope>
    <source>
        <strain evidence="8 9">40</strain>
    </source>
</reference>
<feature type="transmembrane region" description="Helical" evidence="6">
    <location>
        <begin position="73"/>
        <end position="91"/>
    </location>
</feature>
<dbReference type="GO" id="GO:0020037">
    <property type="term" value="F:heme binding"/>
    <property type="evidence" value="ECO:0007669"/>
    <property type="project" value="InterPro"/>
</dbReference>
<dbReference type="PANTHER" id="PTHR30071:SF1">
    <property type="entry name" value="CYTOCHROME B_B6 PROTEIN-RELATED"/>
    <property type="match status" value="1"/>
</dbReference>
<feature type="transmembrane region" description="Helical" evidence="6">
    <location>
        <begin position="174"/>
        <end position="198"/>
    </location>
</feature>
<organism evidence="8 9">
    <name type="scientific">Candidatus Brocadia sapporoensis</name>
    <dbReference type="NCBI Taxonomy" id="392547"/>
    <lineage>
        <taxon>Bacteria</taxon>
        <taxon>Pseudomonadati</taxon>
        <taxon>Planctomycetota</taxon>
        <taxon>Candidatus Brocadiia</taxon>
        <taxon>Candidatus Brocadiales</taxon>
        <taxon>Candidatus Brocadiaceae</taxon>
        <taxon>Candidatus Brocadia</taxon>
    </lineage>
</organism>
<evidence type="ECO:0000313" key="9">
    <source>
        <dbReference type="Proteomes" id="UP000242219"/>
    </source>
</evidence>
<keyword evidence="3" id="KW-0201">Cytochrome c-type biogenesis</keyword>
<dbReference type="InterPro" id="IPR045062">
    <property type="entry name" value="Cyt_c_biogenesis_CcsA/CcmC"/>
</dbReference>
<feature type="transmembrane region" description="Helical" evidence="6">
    <location>
        <begin position="234"/>
        <end position="253"/>
    </location>
</feature>
<feature type="transmembrane region" description="Helical" evidence="6">
    <location>
        <begin position="127"/>
        <end position="153"/>
    </location>
</feature>
<feature type="domain" description="Cytochrome c assembly protein" evidence="7">
    <location>
        <begin position="90"/>
        <end position="251"/>
    </location>
</feature>
<feature type="transmembrane region" description="Helical" evidence="6">
    <location>
        <begin position="204"/>
        <end position="222"/>
    </location>
</feature>
<keyword evidence="2 6" id="KW-0812">Transmembrane</keyword>
<feature type="transmembrane region" description="Helical" evidence="6">
    <location>
        <begin position="41"/>
        <end position="61"/>
    </location>
</feature>
<comment type="caution">
    <text evidence="8">The sequence shown here is derived from an EMBL/GenBank/DDBJ whole genome shotgun (WGS) entry which is preliminary data.</text>
</comment>
<evidence type="ECO:0000256" key="4">
    <source>
        <dbReference type="ARBA" id="ARBA00022989"/>
    </source>
</evidence>
<evidence type="ECO:0000256" key="3">
    <source>
        <dbReference type="ARBA" id="ARBA00022748"/>
    </source>
</evidence>
<evidence type="ECO:0000259" key="7">
    <source>
        <dbReference type="Pfam" id="PF01578"/>
    </source>
</evidence>
<gene>
    <name evidence="8" type="ORF">BIY37_09025</name>
</gene>
<dbReference type="PANTHER" id="PTHR30071">
    <property type="entry name" value="HEME EXPORTER PROTEIN C"/>
    <property type="match status" value="1"/>
</dbReference>
<dbReference type="InterPro" id="IPR002541">
    <property type="entry name" value="Cyt_c_assembly"/>
</dbReference>
<dbReference type="EMBL" id="MJUW02000097">
    <property type="protein sequence ID" value="OQD45337.1"/>
    <property type="molecule type" value="Genomic_DNA"/>
</dbReference>
<dbReference type="GO" id="GO:0017004">
    <property type="term" value="P:cytochrome complex assembly"/>
    <property type="evidence" value="ECO:0007669"/>
    <property type="project" value="UniProtKB-KW"/>
</dbReference>
<keyword evidence="5 6" id="KW-0472">Membrane</keyword>